<sequence>MTEEMDVLREIDEGAIRLARTLLRTARHAVIATLDPTSGDPIATRVGLSTDHDGTPIILVSALAAHTPALLADPRCSLLVGEPGKGDPLAHPRMTISARAREIGRGTPEHARIEWRYLSHLPKSRLYVSLGDFRFFRLEPSHAKLNGGFGRAYQLAANEWLSLSPVNDELAAAEQGAVEHMNKDHADANALYARFFANAPDGNWRLTGIDADGFDLADGDEVLRIFFKQPLTSAKDMHMTLVHMAGEARTGLGSSQPPA</sequence>
<dbReference type="PANTHER" id="PTHR13343">
    <property type="entry name" value="CREG1 PROTEIN"/>
    <property type="match status" value="1"/>
</dbReference>
<dbReference type="InterPro" id="IPR019595">
    <property type="entry name" value="DUF2470"/>
</dbReference>
<feature type="domain" description="Pyridoxamine 5'-phosphate oxidase N-terminal" evidence="1">
    <location>
        <begin position="20"/>
        <end position="143"/>
    </location>
</feature>
<dbReference type="Gene3D" id="2.30.110.10">
    <property type="entry name" value="Electron Transport, Fmn-binding Protein, Chain A"/>
    <property type="match status" value="1"/>
</dbReference>
<evidence type="ECO:0000313" key="3">
    <source>
        <dbReference type="EMBL" id="PIO44909.1"/>
    </source>
</evidence>
<dbReference type="AlphaFoldDB" id="A0A2N9VZJ1"/>
<dbReference type="Pfam" id="PF01243">
    <property type="entry name" value="PNPOx_N"/>
    <property type="match status" value="1"/>
</dbReference>
<accession>A0A2N9VZJ1</accession>
<reference evidence="4" key="1">
    <citation type="journal article" date="2017" name="Int J Environ Stud">
        <title>Does the Miocene-Pliocene relict legume Oxytropis triphylla form nitrogen-fixing nodules with a combination of bacterial strains?</title>
        <authorList>
            <person name="Safronova V."/>
            <person name="Belimov A."/>
            <person name="Sazanova A."/>
            <person name="Kuznetsova I."/>
            <person name="Popova J."/>
            <person name="Andronov E."/>
            <person name="Verkhozina A."/>
            <person name="Tikhonovich I."/>
        </authorList>
    </citation>
    <scope>NUCLEOTIDE SEQUENCE [LARGE SCALE GENOMIC DNA]</scope>
    <source>
        <strain evidence="4">Tri-38</strain>
    </source>
</reference>
<dbReference type="PANTHER" id="PTHR13343:SF17">
    <property type="entry name" value="CELLULAR REPRESSOR OF E1A-STIMULATED GENES, ISOFORM A"/>
    <property type="match status" value="1"/>
</dbReference>
<dbReference type="Gene3D" id="3.20.180.10">
    <property type="entry name" value="PNP-oxidase-like"/>
    <property type="match status" value="1"/>
</dbReference>
<proteinExistence type="predicted"/>
<dbReference type="Pfam" id="PF10615">
    <property type="entry name" value="DUF2470"/>
    <property type="match status" value="1"/>
</dbReference>
<dbReference type="InterPro" id="IPR037119">
    <property type="entry name" value="Haem_oxidase_HugZ-like_sf"/>
</dbReference>
<evidence type="ECO:0000259" key="2">
    <source>
        <dbReference type="Pfam" id="PF10615"/>
    </source>
</evidence>
<feature type="domain" description="DUF2470" evidence="2">
    <location>
        <begin position="174"/>
        <end position="244"/>
    </location>
</feature>
<gene>
    <name evidence="3" type="ORF">B5P45_11110</name>
</gene>
<organism evidence="3 4">
    <name type="scientific">Phyllobacterium zundukense</name>
    <dbReference type="NCBI Taxonomy" id="1867719"/>
    <lineage>
        <taxon>Bacteria</taxon>
        <taxon>Pseudomonadati</taxon>
        <taxon>Pseudomonadota</taxon>
        <taxon>Alphaproteobacteria</taxon>
        <taxon>Hyphomicrobiales</taxon>
        <taxon>Phyllobacteriaceae</taxon>
        <taxon>Phyllobacterium</taxon>
    </lineage>
</organism>
<dbReference type="SUPFAM" id="SSF50475">
    <property type="entry name" value="FMN-binding split barrel"/>
    <property type="match status" value="1"/>
</dbReference>
<keyword evidence="4" id="KW-1185">Reference proteome</keyword>
<evidence type="ECO:0000313" key="4">
    <source>
        <dbReference type="Proteomes" id="UP000232163"/>
    </source>
</evidence>
<protein>
    <submittedName>
        <fullName evidence="3">Pyridoxamine 5'-phosphate oxidase</fullName>
    </submittedName>
</protein>
<dbReference type="Proteomes" id="UP000232163">
    <property type="component" value="Unassembled WGS sequence"/>
</dbReference>
<dbReference type="OrthoDB" id="9814594at2"/>
<dbReference type="InterPro" id="IPR011576">
    <property type="entry name" value="Pyridox_Oxase_N"/>
</dbReference>
<dbReference type="InterPro" id="IPR012349">
    <property type="entry name" value="Split_barrel_FMN-bd"/>
</dbReference>
<dbReference type="GO" id="GO:0005737">
    <property type="term" value="C:cytoplasm"/>
    <property type="evidence" value="ECO:0007669"/>
    <property type="project" value="UniProtKB-ARBA"/>
</dbReference>
<comment type="caution">
    <text evidence="3">The sequence shown here is derived from an EMBL/GenBank/DDBJ whole genome shotgun (WGS) entry which is preliminary data.</text>
</comment>
<dbReference type="RefSeq" id="WP_099998148.1">
    <property type="nucleotide sequence ID" value="NZ_CP017940.1"/>
</dbReference>
<name>A0A2N9VZJ1_9HYPH</name>
<dbReference type="EMBL" id="MZMT01000026">
    <property type="protein sequence ID" value="PIO44909.1"/>
    <property type="molecule type" value="Genomic_DNA"/>
</dbReference>
<evidence type="ECO:0000259" key="1">
    <source>
        <dbReference type="Pfam" id="PF01243"/>
    </source>
</evidence>